<organism evidence="1 2">
    <name type="scientific">Poseidonibacter parvus</name>
    <dbReference type="NCBI Taxonomy" id="1850254"/>
    <lineage>
        <taxon>Bacteria</taxon>
        <taxon>Pseudomonadati</taxon>
        <taxon>Campylobacterota</taxon>
        <taxon>Epsilonproteobacteria</taxon>
        <taxon>Campylobacterales</taxon>
        <taxon>Arcobacteraceae</taxon>
        <taxon>Poseidonibacter</taxon>
    </lineage>
</organism>
<dbReference type="Proteomes" id="UP000186074">
    <property type="component" value="Chromosome"/>
</dbReference>
<dbReference type="AlphaFoldDB" id="A0A1P8KLA9"/>
<keyword evidence="2" id="KW-1185">Reference proteome</keyword>
<name>A0A1P8KLA9_9BACT</name>
<dbReference type="EMBL" id="CP019070">
    <property type="protein sequence ID" value="APW65352.1"/>
    <property type="molecule type" value="Genomic_DNA"/>
</dbReference>
<dbReference type="RefSeq" id="WP_076085516.1">
    <property type="nucleotide sequence ID" value="NZ_CP019070.1"/>
</dbReference>
<dbReference type="KEGG" id="alp:LPB137_05575"/>
<accession>A0A1P8KLA9</accession>
<dbReference type="OrthoDB" id="5349037at2"/>
<gene>
    <name evidence="1" type="ORF">LPB137_05575</name>
</gene>
<proteinExistence type="predicted"/>
<sequence>MNEVMNKDYEPVEVFDYAQYQKDMEAKIVRNPRTNTPIDYISDEKLAQLEKDGITDFRPYIPVPKDIKAHLLFAVNIWIKLTKTYPNDEYLKSLDNEANHHIVLSYDWYKKFGVDKPVL</sequence>
<dbReference type="STRING" id="1850254.LPB137_05575"/>
<evidence type="ECO:0000313" key="2">
    <source>
        <dbReference type="Proteomes" id="UP000186074"/>
    </source>
</evidence>
<reference evidence="1 2" key="1">
    <citation type="submission" date="2017-01" db="EMBL/GenBank/DDBJ databases">
        <title>Genome sequencing of Arcobacter sp. LPB0137.</title>
        <authorList>
            <person name="Lee G.-W."/>
            <person name="Yi H."/>
        </authorList>
    </citation>
    <scope>NUCLEOTIDE SEQUENCE [LARGE SCALE GENOMIC DNA]</scope>
    <source>
        <strain evidence="1 2">LPB0137</strain>
    </source>
</reference>
<evidence type="ECO:0000313" key="1">
    <source>
        <dbReference type="EMBL" id="APW65352.1"/>
    </source>
</evidence>
<protein>
    <submittedName>
        <fullName evidence="1">Uncharacterized protein</fullName>
    </submittedName>
</protein>